<accession>A0A915K3B1</accession>
<evidence type="ECO:0000313" key="3">
    <source>
        <dbReference type="WBParaSite" id="nRc.2.0.1.t32697-RA"/>
    </source>
</evidence>
<name>A0A915K3B1_ROMCU</name>
<organism evidence="2 3">
    <name type="scientific">Romanomermis culicivorax</name>
    <name type="common">Nematode worm</name>
    <dbReference type="NCBI Taxonomy" id="13658"/>
    <lineage>
        <taxon>Eukaryota</taxon>
        <taxon>Metazoa</taxon>
        <taxon>Ecdysozoa</taxon>
        <taxon>Nematoda</taxon>
        <taxon>Enoplea</taxon>
        <taxon>Dorylaimia</taxon>
        <taxon>Mermithida</taxon>
        <taxon>Mermithoidea</taxon>
        <taxon>Mermithidae</taxon>
        <taxon>Romanomermis</taxon>
    </lineage>
</organism>
<evidence type="ECO:0000256" key="1">
    <source>
        <dbReference type="SAM" id="MobiDB-lite"/>
    </source>
</evidence>
<reference evidence="3" key="1">
    <citation type="submission" date="2022-11" db="UniProtKB">
        <authorList>
            <consortium name="WormBaseParasite"/>
        </authorList>
    </citation>
    <scope>IDENTIFICATION</scope>
</reference>
<sequence>MSTSRSRSPLRSEKKSSVEPWVTTPSLEAPPKKSVPSKAGSIEQPLDDNATLVDYANLTKETEVQNINPSFEGGSISDQMSDNLTMSKQTIDLEALRADIPTFLDDILPDQKRLVLSSETQAISNFELRGPFESSNGHQKRYNNIPIPNCPVALVPVLDEDIRSGRGHSVLPRKRQKSG</sequence>
<protein>
    <submittedName>
        <fullName evidence="3">Uncharacterized protein</fullName>
    </submittedName>
</protein>
<dbReference type="Proteomes" id="UP000887565">
    <property type="component" value="Unplaced"/>
</dbReference>
<keyword evidence="2" id="KW-1185">Reference proteome</keyword>
<dbReference type="WBParaSite" id="nRc.2.0.1.t32697-RA">
    <property type="protein sequence ID" value="nRc.2.0.1.t32697-RA"/>
    <property type="gene ID" value="nRc.2.0.1.g32697"/>
</dbReference>
<feature type="region of interest" description="Disordered" evidence="1">
    <location>
        <begin position="1"/>
        <end position="48"/>
    </location>
</feature>
<evidence type="ECO:0000313" key="2">
    <source>
        <dbReference type="Proteomes" id="UP000887565"/>
    </source>
</evidence>
<proteinExistence type="predicted"/>
<dbReference type="AlphaFoldDB" id="A0A915K3B1"/>